<organism evidence="2 3">
    <name type="scientific">Adhaeribacter soli</name>
    <dbReference type="NCBI Taxonomy" id="2607655"/>
    <lineage>
        <taxon>Bacteria</taxon>
        <taxon>Pseudomonadati</taxon>
        <taxon>Bacteroidota</taxon>
        <taxon>Cytophagia</taxon>
        <taxon>Cytophagales</taxon>
        <taxon>Hymenobacteraceae</taxon>
        <taxon>Adhaeribacter</taxon>
    </lineage>
</organism>
<accession>A0A5N1J7S1</accession>
<dbReference type="AlphaFoldDB" id="A0A5N1J7S1"/>
<keyword evidence="3" id="KW-1185">Reference proteome</keyword>
<keyword evidence="1" id="KW-1133">Transmembrane helix</keyword>
<dbReference type="EMBL" id="VTWT01000001">
    <property type="protein sequence ID" value="KAA9346153.1"/>
    <property type="molecule type" value="Genomic_DNA"/>
</dbReference>
<protein>
    <submittedName>
        <fullName evidence="2">Uncharacterized protein</fullName>
    </submittedName>
</protein>
<feature type="transmembrane region" description="Helical" evidence="1">
    <location>
        <begin position="7"/>
        <end position="26"/>
    </location>
</feature>
<sequence>MRRSILIKYLQVLFFIVVGSVNFLNALKTGSIIDWIVYAFCMIGVMVVAFSIKSQRDRERGIVDEKPAAKIKLKKKVKK</sequence>
<keyword evidence="1" id="KW-0472">Membrane</keyword>
<reference evidence="2 3" key="1">
    <citation type="submission" date="2019-09" db="EMBL/GenBank/DDBJ databases">
        <title>Genome sequence of Adhaeribacter sp. M2.</title>
        <authorList>
            <person name="Srinivasan S."/>
        </authorList>
    </citation>
    <scope>NUCLEOTIDE SEQUENCE [LARGE SCALE GENOMIC DNA]</scope>
    <source>
        <strain evidence="2 3">M2</strain>
    </source>
</reference>
<evidence type="ECO:0000313" key="2">
    <source>
        <dbReference type="EMBL" id="KAA9346153.1"/>
    </source>
</evidence>
<gene>
    <name evidence="2" type="ORF">F0P94_03460</name>
</gene>
<dbReference type="Proteomes" id="UP000326570">
    <property type="component" value="Unassembled WGS sequence"/>
</dbReference>
<feature type="transmembrane region" description="Helical" evidence="1">
    <location>
        <begin position="32"/>
        <end position="52"/>
    </location>
</feature>
<keyword evidence="1" id="KW-0812">Transmembrane</keyword>
<name>A0A5N1J7S1_9BACT</name>
<comment type="caution">
    <text evidence="2">The sequence shown here is derived from an EMBL/GenBank/DDBJ whole genome shotgun (WGS) entry which is preliminary data.</text>
</comment>
<dbReference type="RefSeq" id="WP_150902299.1">
    <property type="nucleotide sequence ID" value="NZ_VTWT01000001.1"/>
</dbReference>
<evidence type="ECO:0000313" key="3">
    <source>
        <dbReference type="Proteomes" id="UP000326570"/>
    </source>
</evidence>
<proteinExistence type="predicted"/>
<evidence type="ECO:0000256" key="1">
    <source>
        <dbReference type="SAM" id="Phobius"/>
    </source>
</evidence>